<protein>
    <recommendedName>
        <fullName evidence="4 12">Phosphoribosylamine--glycine ligase</fullName>
        <ecNumber evidence="4 12">6.3.4.13</ecNumber>
    </recommendedName>
    <alternativeName>
        <fullName evidence="12">GARS</fullName>
    </alternativeName>
    <alternativeName>
        <fullName evidence="10 12">Glycinamide ribonucleotide synthetase</fullName>
    </alternativeName>
    <alternativeName>
        <fullName evidence="11 12">Phosphoribosylglycinamide synthetase</fullName>
    </alternativeName>
</protein>
<evidence type="ECO:0000256" key="3">
    <source>
        <dbReference type="ARBA" id="ARBA00005174"/>
    </source>
</evidence>
<dbReference type="HAMAP" id="MF_00138">
    <property type="entry name" value="GARS"/>
    <property type="match status" value="1"/>
</dbReference>
<evidence type="ECO:0000256" key="5">
    <source>
        <dbReference type="ARBA" id="ARBA00022598"/>
    </source>
</evidence>
<dbReference type="PROSITE" id="PS50975">
    <property type="entry name" value="ATP_GRASP"/>
    <property type="match status" value="1"/>
</dbReference>
<accession>G9X1Z0</accession>
<dbReference type="PATRIC" id="fig|796937.3.peg.1637"/>
<evidence type="ECO:0000256" key="2">
    <source>
        <dbReference type="ARBA" id="ARBA00001946"/>
    </source>
</evidence>
<dbReference type="GO" id="GO:0009113">
    <property type="term" value="P:purine nucleobase biosynthetic process"/>
    <property type="evidence" value="ECO:0007669"/>
    <property type="project" value="InterPro"/>
</dbReference>
<dbReference type="InterPro" id="IPR037123">
    <property type="entry name" value="PRibGlycinamide_synth_C_sf"/>
</dbReference>
<organism evidence="15 16">
    <name type="scientific">Peptoanaerobacter stomatis</name>
    <dbReference type="NCBI Taxonomy" id="796937"/>
    <lineage>
        <taxon>Bacteria</taxon>
        <taxon>Bacillati</taxon>
        <taxon>Bacillota</taxon>
        <taxon>Clostridia</taxon>
        <taxon>Peptostreptococcales</taxon>
        <taxon>Filifactoraceae</taxon>
        <taxon>Peptoanaerobacter</taxon>
    </lineage>
</organism>
<dbReference type="Gene3D" id="3.90.600.10">
    <property type="entry name" value="Phosphoribosylglycinamide synthetase, C-terminal domain"/>
    <property type="match status" value="1"/>
</dbReference>
<dbReference type="Gene3D" id="3.40.50.20">
    <property type="match status" value="1"/>
</dbReference>
<keyword evidence="5 12" id="KW-0436">Ligase</keyword>
<dbReference type="InterPro" id="IPR020559">
    <property type="entry name" value="PRibGlycinamide_synth_CS"/>
</dbReference>
<feature type="domain" description="ATP-grasp" evidence="14">
    <location>
        <begin position="107"/>
        <end position="309"/>
    </location>
</feature>
<dbReference type="SUPFAM" id="SSF56059">
    <property type="entry name" value="Glutathione synthetase ATP-binding domain-like"/>
    <property type="match status" value="1"/>
</dbReference>
<evidence type="ECO:0000256" key="4">
    <source>
        <dbReference type="ARBA" id="ARBA00013255"/>
    </source>
</evidence>
<dbReference type="InterPro" id="IPR000115">
    <property type="entry name" value="PRibGlycinamide_synth"/>
</dbReference>
<dbReference type="FunFam" id="3.30.1490.20:FF:000006">
    <property type="entry name" value="phosphoribosylamine--glycine ligase, chloroplastic-like"/>
    <property type="match status" value="1"/>
</dbReference>
<proteinExistence type="inferred from homology"/>
<dbReference type="SUPFAM" id="SSF51246">
    <property type="entry name" value="Rudiment single hybrid motif"/>
    <property type="match status" value="1"/>
</dbReference>
<dbReference type="RefSeq" id="WP_009524650.1">
    <property type="nucleotide sequence ID" value="NZ_JH414547.1"/>
</dbReference>
<dbReference type="PROSITE" id="PS00184">
    <property type="entry name" value="GARS"/>
    <property type="match status" value="1"/>
</dbReference>
<evidence type="ECO:0000313" key="15">
    <source>
        <dbReference type="EMBL" id="EHL13113.1"/>
    </source>
</evidence>
<dbReference type="GO" id="GO:0004637">
    <property type="term" value="F:phosphoribosylamine-glycine ligase activity"/>
    <property type="evidence" value="ECO:0007669"/>
    <property type="project" value="UniProtKB-UniRule"/>
</dbReference>
<dbReference type="InterPro" id="IPR013815">
    <property type="entry name" value="ATP_grasp_subdomain_1"/>
</dbReference>
<gene>
    <name evidence="12" type="primary">purD</name>
    <name evidence="15" type="ORF">HMPREF9629_00413</name>
</gene>
<evidence type="ECO:0000256" key="11">
    <source>
        <dbReference type="ARBA" id="ARBA00042864"/>
    </source>
</evidence>
<dbReference type="AlphaFoldDB" id="G9X1Z0"/>
<dbReference type="GO" id="GO:0005524">
    <property type="term" value="F:ATP binding"/>
    <property type="evidence" value="ECO:0007669"/>
    <property type="project" value="UniProtKB-UniRule"/>
</dbReference>
<dbReference type="EC" id="6.3.4.13" evidence="4 12"/>
<dbReference type="InterPro" id="IPR011761">
    <property type="entry name" value="ATP-grasp"/>
</dbReference>
<evidence type="ECO:0000256" key="1">
    <source>
        <dbReference type="ARBA" id="ARBA00001936"/>
    </source>
</evidence>
<evidence type="ECO:0000256" key="6">
    <source>
        <dbReference type="ARBA" id="ARBA00022741"/>
    </source>
</evidence>
<evidence type="ECO:0000256" key="10">
    <source>
        <dbReference type="ARBA" id="ARBA00042242"/>
    </source>
</evidence>
<dbReference type="HOGENOM" id="CLU_027420_3_1_9"/>
<evidence type="ECO:0000256" key="7">
    <source>
        <dbReference type="ARBA" id="ARBA00022755"/>
    </source>
</evidence>
<comment type="similarity">
    <text evidence="9 12">Belongs to the GARS family.</text>
</comment>
<dbReference type="PANTHER" id="PTHR43472">
    <property type="entry name" value="PHOSPHORIBOSYLAMINE--GLYCINE LIGASE"/>
    <property type="match status" value="1"/>
</dbReference>
<dbReference type="GO" id="GO:0046872">
    <property type="term" value="F:metal ion binding"/>
    <property type="evidence" value="ECO:0007669"/>
    <property type="project" value="InterPro"/>
</dbReference>
<keyword evidence="6 13" id="KW-0547">Nucleotide-binding</keyword>
<reference evidence="15 16" key="1">
    <citation type="submission" date="2011-08" db="EMBL/GenBank/DDBJ databases">
        <title>The Genome Sequence of Eubacteriaceae bacterium ACC19a.</title>
        <authorList>
            <consortium name="The Broad Institute Genome Sequencing Platform"/>
            <person name="Earl A."/>
            <person name="Ward D."/>
            <person name="Feldgarden M."/>
            <person name="Gevers D."/>
            <person name="Sizova M."/>
            <person name="Hazen A."/>
            <person name="Epstein S."/>
            <person name="Young S.K."/>
            <person name="Zeng Q."/>
            <person name="Gargeya S."/>
            <person name="Fitzgerald M."/>
            <person name="Haas B."/>
            <person name="Abouelleil A."/>
            <person name="Alvarado L."/>
            <person name="Arachchi H.M."/>
            <person name="Berlin A."/>
            <person name="Brown A."/>
            <person name="Chapman S.B."/>
            <person name="Chen Z."/>
            <person name="Dunbar C."/>
            <person name="Freedman E."/>
            <person name="Gearin G."/>
            <person name="Gellesch M."/>
            <person name="Goldberg J."/>
            <person name="Griggs A."/>
            <person name="Gujja S."/>
            <person name="Heiman D."/>
            <person name="Howarth C."/>
            <person name="Larson L."/>
            <person name="Lui A."/>
            <person name="MacDonald P.J.P."/>
            <person name="Montmayeur A."/>
            <person name="Murphy C."/>
            <person name="Neiman D."/>
            <person name="Pearson M."/>
            <person name="Priest M."/>
            <person name="Roberts A."/>
            <person name="Saif S."/>
            <person name="Shea T."/>
            <person name="Shenoy N."/>
            <person name="Sisk P."/>
            <person name="Stolte C."/>
            <person name="Sykes S."/>
            <person name="Wortman J."/>
            <person name="Nusbaum C."/>
            <person name="Birren B."/>
        </authorList>
    </citation>
    <scope>NUCLEOTIDE SEQUENCE [LARGE SCALE GENOMIC DNA]</scope>
    <source>
        <strain evidence="15 16">ACC19a</strain>
    </source>
</reference>
<comment type="cofactor">
    <cofactor evidence="1">
        <name>Mn(2+)</name>
        <dbReference type="ChEBI" id="CHEBI:29035"/>
    </cofactor>
</comment>
<evidence type="ECO:0000313" key="16">
    <source>
        <dbReference type="Proteomes" id="UP000006437"/>
    </source>
</evidence>
<dbReference type="UniPathway" id="UPA00074">
    <property type="reaction ID" value="UER00125"/>
</dbReference>
<dbReference type="InterPro" id="IPR020561">
    <property type="entry name" value="PRibGlycinamid_synth_ATP-grasp"/>
</dbReference>
<evidence type="ECO:0000259" key="14">
    <source>
        <dbReference type="PROSITE" id="PS50975"/>
    </source>
</evidence>
<evidence type="ECO:0000256" key="13">
    <source>
        <dbReference type="PROSITE-ProRule" id="PRU00409"/>
    </source>
</evidence>
<dbReference type="GO" id="GO:0006189">
    <property type="term" value="P:'de novo' IMP biosynthetic process"/>
    <property type="evidence" value="ECO:0007669"/>
    <property type="project" value="UniProtKB-UniRule"/>
</dbReference>
<dbReference type="PANTHER" id="PTHR43472:SF1">
    <property type="entry name" value="PHOSPHORIBOSYLAMINE--GLYCINE LIGASE, CHLOROPLASTIC"/>
    <property type="match status" value="1"/>
</dbReference>
<dbReference type="SMART" id="SM01210">
    <property type="entry name" value="GARS_C"/>
    <property type="match status" value="1"/>
</dbReference>
<comment type="caution">
    <text evidence="15">The sequence shown here is derived from an EMBL/GenBank/DDBJ whole genome shotgun (WGS) entry which is preliminary data.</text>
</comment>
<dbReference type="InterPro" id="IPR011054">
    <property type="entry name" value="Rudment_hybrid_motif"/>
</dbReference>
<dbReference type="Pfam" id="PF02843">
    <property type="entry name" value="GARS_C"/>
    <property type="match status" value="1"/>
</dbReference>
<evidence type="ECO:0000256" key="12">
    <source>
        <dbReference type="HAMAP-Rule" id="MF_00138"/>
    </source>
</evidence>
<dbReference type="NCBIfam" id="TIGR00877">
    <property type="entry name" value="purD"/>
    <property type="match status" value="1"/>
</dbReference>
<dbReference type="InterPro" id="IPR020560">
    <property type="entry name" value="PRibGlycinamide_synth_C-dom"/>
</dbReference>
<keyword evidence="8 13" id="KW-0067">ATP-binding</keyword>
<comment type="cofactor">
    <cofactor evidence="2">
        <name>Mg(2+)</name>
        <dbReference type="ChEBI" id="CHEBI:18420"/>
    </cofactor>
</comment>
<dbReference type="SMART" id="SM01209">
    <property type="entry name" value="GARS_A"/>
    <property type="match status" value="1"/>
</dbReference>
<sequence length="413" mass="45442">MKILIIGSGGREHAIGKKISENKKVDKIYFAKGNGGTASLGENIDINPEDIEKLRDFALKEKIDLTIVGTEVPLTLGIVDIFNKAGLKIFGADKAGAKLEGSKSFAKAFMKKYDIPTASYEVFEDEKQAISYISTAKFPVVIKADGLAAGKGVIIAENFDVAKQAIKDIMVDKVFGEQGNKVVIEEFLQGKEVSLLCFTDSKTIVPMVSASDYKKAYDNDKGLNTGGMGCISPSPYYLDGSCDFIAKKTLEGIKKEGFDVRGIVYIGLIMTDDGAKVLEYNMRFGDPETEVLLIRLKTDLLDIIQSSLQQKLDEKEIKWYDKSAVTVIMASQGYPGEPKKGSIIKINEYIDDTFVYHCGTKLEKGNYVANGGRVLAISALGEDIKQAKQLCYKQIENIDFPNSFYRKDIGELK</sequence>
<name>G9X1Z0_9FIRM</name>
<dbReference type="SUPFAM" id="SSF52440">
    <property type="entry name" value="PreATP-grasp domain"/>
    <property type="match status" value="1"/>
</dbReference>
<dbReference type="Proteomes" id="UP000006437">
    <property type="component" value="Unassembled WGS sequence"/>
</dbReference>
<dbReference type="InterPro" id="IPR016185">
    <property type="entry name" value="PreATP-grasp_dom_sf"/>
</dbReference>
<dbReference type="Gene3D" id="3.30.1490.20">
    <property type="entry name" value="ATP-grasp fold, A domain"/>
    <property type="match status" value="1"/>
</dbReference>
<dbReference type="Gene3D" id="3.30.470.20">
    <property type="entry name" value="ATP-grasp fold, B domain"/>
    <property type="match status" value="1"/>
</dbReference>
<comment type="pathway">
    <text evidence="3 12">Purine metabolism; IMP biosynthesis via de novo pathway; N(1)-(5-phospho-D-ribosyl)glycinamide from 5-phospho-alpha-D-ribose 1-diphosphate: step 2/2.</text>
</comment>
<evidence type="ECO:0000256" key="8">
    <source>
        <dbReference type="ARBA" id="ARBA00022840"/>
    </source>
</evidence>
<dbReference type="EMBL" id="AFZE01000045">
    <property type="protein sequence ID" value="EHL13113.1"/>
    <property type="molecule type" value="Genomic_DNA"/>
</dbReference>
<dbReference type="InterPro" id="IPR020562">
    <property type="entry name" value="PRibGlycinamide_synth_N"/>
</dbReference>
<evidence type="ECO:0000256" key="9">
    <source>
        <dbReference type="ARBA" id="ARBA00038345"/>
    </source>
</evidence>
<comment type="catalytic activity">
    <reaction evidence="12">
        <text>5-phospho-beta-D-ribosylamine + glycine + ATP = N(1)-(5-phospho-beta-D-ribosyl)glycinamide + ADP + phosphate + H(+)</text>
        <dbReference type="Rhea" id="RHEA:17453"/>
        <dbReference type="ChEBI" id="CHEBI:15378"/>
        <dbReference type="ChEBI" id="CHEBI:30616"/>
        <dbReference type="ChEBI" id="CHEBI:43474"/>
        <dbReference type="ChEBI" id="CHEBI:57305"/>
        <dbReference type="ChEBI" id="CHEBI:58681"/>
        <dbReference type="ChEBI" id="CHEBI:143788"/>
        <dbReference type="ChEBI" id="CHEBI:456216"/>
        <dbReference type="EC" id="6.3.4.13"/>
    </reaction>
</comment>
<keyword evidence="7 12" id="KW-0658">Purine biosynthesis</keyword>
<dbReference type="Pfam" id="PF02844">
    <property type="entry name" value="GARS_N"/>
    <property type="match status" value="1"/>
</dbReference>
<dbReference type="Pfam" id="PF01071">
    <property type="entry name" value="GARS_A"/>
    <property type="match status" value="1"/>
</dbReference>